<dbReference type="AlphaFoldDB" id="A0A976RQZ9"/>
<feature type="transmembrane region" description="Helical" evidence="1">
    <location>
        <begin position="97"/>
        <end position="115"/>
    </location>
</feature>
<keyword evidence="2" id="KW-0614">Plasmid</keyword>
<keyword evidence="1" id="KW-1133">Transmembrane helix</keyword>
<keyword evidence="1" id="KW-0472">Membrane</keyword>
<keyword evidence="1" id="KW-0812">Transmembrane</keyword>
<evidence type="ECO:0000313" key="3">
    <source>
        <dbReference type="Proteomes" id="UP000831181"/>
    </source>
</evidence>
<protein>
    <submittedName>
        <fullName evidence="2">Uncharacterized protein</fullName>
    </submittedName>
</protein>
<dbReference type="Proteomes" id="UP000831181">
    <property type="component" value="Plasmid p1unnamed"/>
</dbReference>
<evidence type="ECO:0000256" key="1">
    <source>
        <dbReference type="SAM" id="Phobius"/>
    </source>
</evidence>
<dbReference type="EMBL" id="CP093360">
    <property type="protein sequence ID" value="UQS86184.1"/>
    <property type="molecule type" value="Genomic_DNA"/>
</dbReference>
<reference evidence="2" key="1">
    <citation type="journal article" date="2022" name="Int. J. Syst. Evol. Microbiol.">
        <title>Apilactobacillus apisilvae sp. nov., Nicolia spurrieriana gen. nov. sp. nov., Bombilactobacillus folatiphilus sp. nov. and Bombilactobacillus thymidiniphilus sp. nov., four new lactic acid bacterial isolates from stingless bees Tetragonula carbonaria and Austroplebeia australis.</title>
        <authorList>
            <person name="Oliphant S.A."/>
            <person name="Watson-Haigh N.S."/>
            <person name="Sumby K.M."/>
            <person name="Gardner J."/>
            <person name="Groom S."/>
            <person name="Jiranek V."/>
        </authorList>
    </citation>
    <scope>NUCLEOTIDE SEQUENCE</scope>
    <source>
        <strain evidence="2">SGEP1_A5</strain>
    </source>
</reference>
<proteinExistence type="predicted"/>
<accession>A0A976RQZ9</accession>
<feature type="transmembrane region" description="Helical" evidence="1">
    <location>
        <begin position="66"/>
        <end position="85"/>
    </location>
</feature>
<keyword evidence="3" id="KW-1185">Reference proteome</keyword>
<evidence type="ECO:0000313" key="2">
    <source>
        <dbReference type="EMBL" id="UQS86184.1"/>
    </source>
</evidence>
<gene>
    <name evidence="2" type="ORF">MOO44_00660</name>
</gene>
<organism evidence="2 3">
    <name type="scientific">Nicoliella spurrieriana</name>
    <dbReference type="NCBI Taxonomy" id="2925830"/>
    <lineage>
        <taxon>Bacteria</taxon>
        <taxon>Bacillati</taxon>
        <taxon>Bacillota</taxon>
        <taxon>Bacilli</taxon>
        <taxon>Lactobacillales</taxon>
        <taxon>Lactobacillaceae</taxon>
        <taxon>Nicoliella</taxon>
    </lineage>
</organism>
<name>A0A976RQZ9_9LACO</name>
<sequence length="148" mass="16718">MTFLRVSLPTSLTHGNIPEVPPAPIADFLLIGCLIAMGLMVNWLLNSNIGKQLTDQRNSPLLLRGINWLGLIFIAFALVGISLVVNEGKFNDLMQASLMVAQWGSIILTLVDLMFTLRRNNANWYRWALLFQLMTIMCFWLNLWISPA</sequence>
<dbReference type="RefSeq" id="WP_260115993.1">
    <property type="nucleotide sequence ID" value="NZ_CP093360.1"/>
</dbReference>
<dbReference type="KEGG" id="lbe:MOO44_00660"/>
<feature type="transmembrane region" description="Helical" evidence="1">
    <location>
        <begin position="25"/>
        <end position="45"/>
    </location>
</feature>
<feature type="transmembrane region" description="Helical" evidence="1">
    <location>
        <begin position="127"/>
        <end position="145"/>
    </location>
</feature>
<geneLocation type="plasmid" evidence="2 3">
    <name>p1unnamed</name>
</geneLocation>